<evidence type="ECO:0000313" key="4">
    <source>
        <dbReference type="EMBL" id="MDX8151469.1"/>
    </source>
</evidence>
<dbReference type="SUPFAM" id="SSF53474">
    <property type="entry name" value="alpha/beta-Hydrolases"/>
    <property type="match status" value="1"/>
</dbReference>
<evidence type="ECO:0000256" key="1">
    <source>
        <dbReference type="ARBA" id="ARBA00008645"/>
    </source>
</evidence>
<dbReference type="Pfam" id="PF02129">
    <property type="entry name" value="Peptidase_S15"/>
    <property type="match status" value="1"/>
</dbReference>
<dbReference type="RefSeq" id="WP_319953618.1">
    <property type="nucleotide sequence ID" value="NZ_JAXAVX010000002.1"/>
</dbReference>
<name>A0ABU4VIF7_9ACTN</name>
<evidence type="ECO:0000313" key="5">
    <source>
        <dbReference type="Proteomes" id="UP001277761"/>
    </source>
</evidence>
<reference evidence="4 5" key="1">
    <citation type="submission" date="2023-11" db="EMBL/GenBank/DDBJ databases">
        <authorList>
            <person name="Xu M."/>
            <person name="Jiang T."/>
        </authorList>
    </citation>
    <scope>NUCLEOTIDE SEQUENCE [LARGE SCALE GENOMIC DNA]</scope>
    <source>
        <strain evidence="4 5">SD</strain>
    </source>
</reference>
<dbReference type="PANTHER" id="PTHR22946">
    <property type="entry name" value="DIENELACTONE HYDROLASE DOMAIN-CONTAINING PROTEIN-RELATED"/>
    <property type="match status" value="1"/>
</dbReference>
<dbReference type="EMBL" id="JAXAVX010000002">
    <property type="protein sequence ID" value="MDX8151469.1"/>
    <property type="molecule type" value="Genomic_DNA"/>
</dbReference>
<dbReference type="InterPro" id="IPR029058">
    <property type="entry name" value="AB_hydrolase_fold"/>
</dbReference>
<comment type="similarity">
    <text evidence="1">Belongs to the AB hydrolase superfamily.</text>
</comment>
<keyword evidence="2 4" id="KW-0378">Hydrolase</keyword>
<evidence type="ECO:0000259" key="3">
    <source>
        <dbReference type="Pfam" id="PF02129"/>
    </source>
</evidence>
<dbReference type="PANTHER" id="PTHR22946:SF9">
    <property type="entry name" value="POLYKETIDE TRANSFERASE AF380"/>
    <property type="match status" value="1"/>
</dbReference>
<protein>
    <submittedName>
        <fullName evidence="4">Alpha/beta fold hydrolase</fullName>
    </submittedName>
</protein>
<comment type="caution">
    <text evidence="4">The sequence shown here is derived from an EMBL/GenBank/DDBJ whole genome shotgun (WGS) entry which is preliminary data.</text>
</comment>
<keyword evidence="5" id="KW-1185">Reference proteome</keyword>
<feature type="domain" description="Xaa-Pro dipeptidyl-peptidase-like" evidence="3">
    <location>
        <begin position="13"/>
        <end position="142"/>
    </location>
</feature>
<dbReference type="Gene3D" id="3.40.50.1820">
    <property type="entry name" value="alpha/beta hydrolase"/>
    <property type="match status" value="1"/>
</dbReference>
<dbReference type="Proteomes" id="UP001277761">
    <property type="component" value="Unassembled WGS sequence"/>
</dbReference>
<dbReference type="InterPro" id="IPR050261">
    <property type="entry name" value="FrsA_esterase"/>
</dbReference>
<accession>A0ABU4VIF7</accession>
<gene>
    <name evidence="4" type="ORF">SK069_07700</name>
</gene>
<proteinExistence type="inferred from homology"/>
<dbReference type="GO" id="GO:0016787">
    <property type="term" value="F:hydrolase activity"/>
    <property type="evidence" value="ECO:0007669"/>
    <property type="project" value="UniProtKB-KW"/>
</dbReference>
<dbReference type="Gene3D" id="1.10.10.800">
    <property type="match status" value="1"/>
</dbReference>
<dbReference type="InterPro" id="IPR000383">
    <property type="entry name" value="Xaa-Pro-like_dom"/>
</dbReference>
<organism evidence="4 5">
    <name type="scientific">Patulibacter brassicae</name>
    <dbReference type="NCBI Taxonomy" id="1705717"/>
    <lineage>
        <taxon>Bacteria</taxon>
        <taxon>Bacillati</taxon>
        <taxon>Actinomycetota</taxon>
        <taxon>Thermoleophilia</taxon>
        <taxon>Solirubrobacterales</taxon>
        <taxon>Patulibacteraceae</taxon>
        <taxon>Patulibacter</taxon>
    </lineage>
</organism>
<evidence type="ECO:0000256" key="2">
    <source>
        <dbReference type="ARBA" id="ARBA00022801"/>
    </source>
</evidence>
<sequence>MASRTDVRFDSGGARCAAYLYRPDADGPAERPAIVMAHGFSATRDERLPAYAERFADAGYVALVFDYRHFGASEGEPRQLLDIGRQHADYRAALAYVRGLDGVDPERVVLWGSSFSGGHVLAVGATDPRVAAVIAQVPYVDSVPTLRKVPLRNLLGITAAGVRDQVGALLGRDAHLIPAVAPPGGFAVMTAPEAEPGFAAIQGPETRWQNGVAARLGLRLPLYRPGRAAARIQAPVLVAVGDEDETTPPEPAAKVAAAAPRGELVRYPVGHFDVYLGEPFERAIADQLEFLGRHVPVAAA</sequence>